<dbReference type="InterPro" id="IPR021313">
    <property type="entry name" value="DUF2909"/>
</dbReference>
<keyword evidence="1 2" id="KW-0812">Transmembrane</keyword>
<proteinExistence type="predicted"/>
<feature type="transmembrane region" description="Helical" evidence="1">
    <location>
        <begin position="6"/>
        <end position="25"/>
    </location>
</feature>
<dbReference type="RefSeq" id="WP_275710525.1">
    <property type="nucleotide sequence ID" value="NZ_JAKLTN010000002.1"/>
</dbReference>
<reference evidence="2" key="1">
    <citation type="submission" date="2022-01" db="EMBL/GenBank/DDBJ databases">
        <authorList>
            <person name="Jo J.-H."/>
            <person name="Im W.-T."/>
        </authorList>
    </citation>
    <scope>NUCLEOTIDE SEQUENCE</scope>
    <source>
        <strain evidence="2">XY25</strain>
    </source>
</reference>
<gene>
    <name evidence="2" type="ORF">LZ012_10585</name>
</gene>
<evidence type="ECO:0000256" key="1">
    <source>
        <dbReference type="SAM" id="Phobius"/>
    </source>
</evidence>
<evidence type="ECO:0000313" key="2">
    <source>
        <dbReference type="EMBL" id="MCG2577439.1"/>
    </source>
</evidence>
<name>A0ABS9K2P0_9RHOO</name>
<dbReference type="Proteomes" id="UP001165384">
    <property type="component" value="Unassembled WGS sequence"/>
</dbReference>
<keyword evidence="1" id="KW-1133">Transmembrane helix</keyword>
<keyword evidence="1" id="KW-0472">Membrane</keyword>
<dbReference type="Pfam" id="PF11137">
    <property type="entry name" value="DUF2909"/>
    <property type="match status" value="1"/>
</dbReference>
<keyword evidence="3" id="KW-1185">Reference proteome</keyword>
<feature type="transmembrane region" description="Helical" evidence="1">
    <location>
        <begin position="37"/>
        <end position="56"/>
    </location>
</feature>
<comment type="caution">
    <text evidence="2">The sequence shown here is derived from an EMBL/GenBank/DDBJ whole genome shotgun (WGS) entry which is preliminary data.</text>
</comment>
<sequence>MVKLLVVVLLFGIIFSLFSGLYWLYRERGAGERTVRMLTWRIGLSICLFLLLLLAFRSGVITGYSQ</sequence>
<dbReference type="EMBL" id="JAKLTN010000002">
    <property type="protein sequence ID" value="MCG2577439.1"/>
    <property type="molecule type" value="Genomic_DNA"/>
</dbReference>
<organism evidence="2 3">
    <name type="scientific">Dechloromonas hankyongensis</name>
    <dbReference type="NCBI Taxonomy" id="2908002"/>
    <lineage>
        <taxon>Bacteria</taxon>
        <taxon>Pseudomonadati</taxon>
        <taxon>Pseudomonadota</taxon>
        <taxon>Betaproteobacteria</taxon>
        <taxon>Rhodocyclales</taxon>
        <taxon>Azonexaceae</taxon>
        <taxon>Dechloromonas</taxon>
    </lineage>
</organism>
<dbReference type="NCBIfam" id="NF033233">
    <property type="entry name" value="twin_helix"/>
    <property type="match status" value="1"/>
</dbReference>
<evidence type="ECO:0000313" key="3">
    <source>
        <dbReference type="Proteomes" id="UP001165384"/>
    </source>
</evidence>
<accession>A0ABS9K2P0</accession>
<protein>
    <submittedName>
        <fullName evidence="2">Twin transmembrane helix small protein</fullName>
    </submittedName>
</protein>